<evidence type="ECO:0000313" key="2">
    <source>
        <dbReference type="Proteomes" id="UP000886501"/>
    </source>
</evidence>
<protein>
    <submittedName>
        <fullName evidence="1">Uncharacterized protein</fullName>
    </submittedName>
</protein>
<organism evidence="1 2">
    <name type="scientific">Thelephora ganbajun</name>
    <name type="common">Ganba fungus</name>
    <dbReference type="NCBI Taxonomy" id="370292"/>
    <lineage>
        <taxon>Eukaryota</taxon>
        <taxon>Fungi</taxon>
        <taxon>Dikarya</taxon>
        <taxon>Basidiomycota</taxon>
        <taxon>Agaricomycotina</taxon>
        <taxon>Agaricomycetes</taxon>
        <taxon>Thelephorales</taxon>
        <taxon>Thelephoraceae</taxon>
        <taxon>Thelephora</taxon>
    </lineage>
</organism>
<comment type="caution">
    <text evidence="1">The sequence shown here is derived from an EMBL/GenBank/DDBJ whole genome shotgun (WGS) entry which is preliminary data.</text>
</comment>
<gene>
    <name evidence="1" type="ORF">BDM02DRAFT_3020000</name>
</gene>
<dbReference type="EMBL" id="MU118057">
    <property type="protein sequence ID" value="KAF9646476.1"/>
    <property type="molecule type" value="Genomic_DNA"/>
</dbReference>
<reference evidence="1" key="1">
    <citation type="submission" date="2019-10" db="EMBL/GenBank/DDBJ databases">
        <authorList>
            <consortium name="DOE Joint Genome Institute"/>
            <person name="Kuo A."/>
            <person name="Miyauchi S."/>
            <person name="Kiss E."/>
            <person name="Drula E."/>
            <person name="Kohler A."/>
            <person name="Sanchez-Garcia M."/>
            <person name="Andreopoulos B."/>
            <person name="Barry K.W."/>
            <person name="Bonito G."/>
            <person name="Buee M."/>
            <person name="Carver A."/>
            <person name="Chen C."/>
            <person name="Cichocki N."/>
            <person name="Clum A."/>
            <person name="Culley D."/>
            <person name="Crous P.W."/>
            <person name="Fauchery L."/>
            <person name="Girlanda M."/>
            <person name="Hayes R."/>
            <person name="Keri Z."/>
            <person name="Labutti K."/>
            <person name="Lipzen A."/>
            <person name="Lombard V."/>
            <person name="Magnuson J."/>
            <person name="Maillard F."/>
            <person name="Morin E."/>
            <person name="Murat C."/>
            <person name="Nolan M."/>
            <person name="Ohm R."/>
            <person name="Pangilinan J."/>
            <person name="Pereira M."/>
            <person name="Perotto S."/>
            <person name="Peter M."/>
            <person name="Riley R."/>
            <person name="Sitrit Y."/>
            <person name="Stielow B."/>
            <person name="Szollosi G."/>
            <person name="Zifcakova L."/>
            <person name="Stursova M."/>
            <person name="Spatafora J.W."/>
            <person name="Tedersoo L."/>
            <person name="Vaario L.-M."/>
            <person name="Yamada A."/>
            <person name="Yan M."/>
            <person name="Wang P."/>
            <person name="Xu J."/>
            <person name="Bruns T."/>
            <person name="Baldrian P."/>
            <person name="Vilgalys R."/>
            <person name="Henrissat B."/>
            <person name="Grigoriev I.V."/>
            <person name="Hibbett D."/>
            <person name="Nagy L.G."/>
            <person name="Martin F.M."/>
        </authorList>
    </citation>
    <scope>NUCLEOTIDE SEQUENCE</scope>
    <source>
        <strain evidence="1">P2</strain>
    </source>
</reference>
<accession>A0ACB6ZA60</accession>
<reference evidence="1" key="2">
    <citation type="journal article" date="2020" name="Nat. Commun.">
        <title>Large-scale genome sequencing of mycorrhizal fungi provides insights into the early evolution of symbiotic traits.</title>
        <authorList>
            <person name="Miyauchi S."/>
            <person name="Kiss E."/>
            <person name="Kuo A."/>
            <person name="Drula E."/>
            <person name="Kohler A."/>
            <person name="Sanchez-Garcia M."/>
            <person name="Morin E."/>
            <person name="Andreopoulos B."/>
            <person name="Barry K.W."/>
            <person name="Bonito G."/>
            <person name="Buee M."/>
            <person name="Carver A."/>
            <person name="Chen C."/>
            <person name="Cichocki N."/>
            <person name="Clum A."/>
            <person name="Culley D."/>
            <person name="Crous P.W."/>
            <person name="Fauchery L."/>
            <person name="Girlanda M."/>
            <person name="Hayes R.D."/>
            <person name="Keri Z."/>
            <person name="LaButti K."/>
            <person name="Lipzen A."/>
            <person name="Lombard V."/>
            <person name="Magnuson J."/>
            <person name="Maillard F."/>
            <person name="Murat C."/>
            <person name="Nolan M."/>
            <person name="Ohm R.A."/>
            <person name="Pangilinan J."/>
            <person name="Pereira M.F."/>
            <person name="Perotto S."/>
            <person name="Peter M."/>
            <person name="Pfister S."/>
            <person name="Riley R."/>
            <person name="Sitrit Y."/>
            <person name="Stielow J.B."/>
            <person name="Szollosi G."/>
            <person name="Zifcakova L."/>
            <person name="Stursova M."/>
            <person name="Spatafora J.W."/>
            <person name="Tedersoo L."/>
            <person name="Vaario L.M."/>
            <person name="Yamada A."/>
            <person name="Yan M."/>
            <person name="Wang P."/>
            <person name="Xu J."/>
            <person name="Bruns T."/>
            <person name="Baldrian P."/>
            <person name="Vilgalys R."/>
            <person name="Dunand C."/>
            <person name="Henrissat B."/>
            <person name="Grigoriev I.V."/>
            <person name="Hibbett D."/>
            <person name="Nagy L.G."/>
            <person name="Martin F.M."/>
        </authorList>
    </citation>
    <scope>NUCLEOTIDE SEQUENCE</scope>
    <source>
        <strain evidence="1">P2</strain>
    </source>
</reference>
<dbReference type="Proteomes" id="UP000886501">
    <property type="component" value="Unassembled WGS sequence"/>
</dbReference>
<proteinExistence type="predicted"/>
<keyword evidence="2" id="KW-1185">Reference proteome</keyword>
<sequence>MNLILISFWCLTPEAVLGDEHFACNEWCLKEINYPRSFLPIVVRSLSVPASPRIRQSTFPEDPPSSCPSLHLLTVMLRTFGPTTWSEKPFFFREMFVDEPLYSPGQSYTEPTHRFCETGCLPCTRPYPWDYIPQSLRVFDSLPFL</sequence>
<name>A0ACB6ZA60_THEGA</name>
<evidence type="ECO:0000313" key="1">
    <source>
        <dbReference type="EMBL" id="KAF9646476.1"/>
    </source>
</evidence>